<comment type="caution">
    <text evidence="1">The sequence shown here is derived from an EMBL/GenBank/DDBJ whole genome shotgun (WGS) entry which is preliminary data.</text>
</comment>
<organism evidence="1 2">
    <name type="scientific">Dactylonectria macrodidyma</name>
    <dbReference type="NCBI Taxonomy" id="307937"/>
    <lineage>
        <taxon>Eukaryota</taxon>
        <taxon>Fungi</taxon>
        <taxon>Dikarya</taxon>
        <taxon>Ascomycota</taxon>
        <taxon>Pezizomycotina</taxon>
        <taxon>Sordariomycetes</taxon>
        <taxon>Hypocreomycetidae</taxon>
        <taxon>Hypocreales</taxon>
        <taxon>Nectriaceae</taxon>
        <taxon>Dactylonectria</taxon>
    </lineage>
</organism>
<gene>
    <name evidence="1" type="ORF">EDB81DRAFT_284783</name>
</gene>
<dbReference type="OrthoDB" id="3200163at2759"/>
<dbReference type="AlphaFoldDB" id="A0A9P9JNB9"/>
<dbReference type="Proteomes" id="UP000738349">
    <property type="component" value="Unassembled WGS sequence"/>
</dbReference>
<proteinExistence type="predicted"/>
<accession>A0A9P9JNB9</accession>
<dbReference type="EMBL" id="JAGMUV010000003">
    <property type="protein sequence ID" value="KAH7166373.1"/>
    <property type="molecule type" value="Genomic_DNA"/>
</dbReference>
<sequence>MDPITALGAIVDVGIRTILLTSDLCKPQNDTRKKDVDMELVATQIIATNLEFLKLHDLDGDLLLLYNRCKSVAEELLELLVGPKRKGRRRTWATVQQAYLGVTRQSQADSLLERLKPLQAQIQLRLAENHCAKLDSLTRLHVETQKMIQSIQGVSSRHPKELGYPWETNNHICVDDGLGESFFLPVDLCLTPKTFLEIITLKFESRNLPGLNQIRRGHLEAWLWDETRPIHLNEWLDLVSGGGGIKLAFVMGTWQGYRRNKCIRCLKPRNVRLDGKNQPFKACTSCGLSFRQMRPSSYSYEPFDIRIGTSQIYRDYKTKSRRVYRRSCGSAIISEETSEPVPEAETGALSDEPNFPTIDLVCKRIIVQWEPIYRIVHRYVYCRCILRTNTPSHSAPEITMVTIATCPRHNTSGIYFNDYGNVDYSKDPYFDGFGGYDYFQFLVAFHYPGIYEKLGAETFAKHEDLERVKVQMSKLPGENLMKYFEKLERYRLECRKEFDKVGVELTPEDVAKVAKYWSKMKDDGIDYSLKSRVSQEEWRNPVTIEVRDILEGKWSGKPHWEIFES</sequence>
<keyword evidence="2" id="KW-1185">Reference proteome</keyword>
<evidence type="ECO:0000313" key="1">
    <source>
        <dbReference type="EMBL" id="KAH7166373.1"/>
    </source>
</evidence>
<evidence type="ECO:0000313" key="2">
    <source>
        <dbReference type="Proteomes" id="UP000738349"/>
    </source>
</evidence>
<name>A0A9P9JNB9_9HYPO</name>
<protein>
    <submittedName>
        <fullName evidence="1">Uncharacterized protein</fullName>
    </submittedName>
</protein>
<reference evidence="1" key="1">
    <citation type="journal article" date="2021" name="Nat. Commun.">
        <title>Genetic determinants of endophytism in the Arabidopsis root mycobiome.</title>
        <authorList>
            <person name="Mesny F."/>
            <person name="Miyauchi S."/>
            <person name="Thiergart T."/>
            <person name="Pickel B."/>
            <person name="Atanasova L."/>
            <person name="Karlsson M."/>
            <person name="Huettel B."/>
            <person name="Barry K.W."/>
            <person name="Haridas S."/>
            <person name="Chen C."/>
            <person name="Bauer D."/>
            <person name="Andreopoulos W."/>
            <person name="Pangilinan J."/>
            <person name="LaButti K."/>
            <person name="Riley R."/>
            <person name="Lipzen A."/>
            <person name="Clum A."/>
            <person name="Drula E."/>
            <person name="Henrissat B."/>
            <person name="Kohler A."/>
            <person name="Grigoriev I.V."/>
            <person name="Martin F.M."/>
            <person name="Hacquard S."/>
        </authorList>
    </citation>
    <scope>NUCLEOTIDE SEQUENCE</scope>
    <source>
        <strain evidence="1">MPI-CAGE-AT-0147</strain>
    </source>
</reference>